<dbReference type="Pfam" id="PF08885">
    <property type="entry name" value="GSCFA"/>
    <property type="match status" value="1"/>
</dbReference>
<dbReference type="InterPro" id="IPR014982">
    <property type="entry name" value="GSCFA"/>
</dbReference>
<evidence type="ECO:0000313" key="3">
    <source>
        <dbReference type="EMBL" id="KAG8468246.1"/>
    </source>
</evidence>
<dbReference type="AlphaFoldDB" id="A0A7R9UMQ3"/>
<dbReference type="OMA" id="IMMDELR"/>
<keyword evidence="4" id="KW-1185">Reference proteome</keyword>
<name>A0A7R9UMQ3_DIALT</name>
<proteinExistence type="predicted"/>
<dbReference type="SUPFAM" id="SSF52266">
    <property type="entry name" value="SGNH hydrolase"/>
    <property type="match status" value="1"/>
</dbReference>
<dbReference type="EMBL" id="HBEB01005831">
    <property type="protein sequence ID" value="CAD8269455.1"/>
    <property type="molecule type" value="Transcribed_RNA"/>
</dbReference>
<gene>
    <name evidence="3" type="ORF">KFE25_013329</name>
    <name evidence="2" type="ORF">PLUT1463_LOCUS3769</name>
</gene>
<dbReference type="OrthoDB" id="187912at2759"/>
<protein>
    <recommendedName>
        <fullName evidence="1">GSCFA domain-containing protein</fullName>
    </recommendedName>
</protein>
<accession>A0A7R9UMQ3</accession>
<sequence length="378" mass="40719">MAAVVLARTLLANAHSTLSTSASFRTVINVPPAPFSLGPDSRALFLGSCFAENIGERLRRASLAALVNPSHGIVYNPLSLAAALERIASAAPYGPADLQPCAHDPSRLVSFAHHSRFGGRAGVDTELARMNRALEHAHAHLRTSDVLFLTLGTSWAFARDGAVVANCHKQPAAAFERVFIGADNAAAALARAVAAARSVSPRLRVVVTVSPVRHWKDGAVDNSLSKATLLVAAHQLVRTLGKEAASYFPAYELLMDDLRDYRFYANDMLHPSGPAIDYIWRAFTAAYLALDAAERIAAVEAVRTAAAHRPMDGDSAAVRQFGAAQFRKADEIERRWGLHAGRALAGEREHFARLRDGEPLRWADADADAEEQPESGPR</sequence>
<feature type="domain" description="GSCFA" evidence="1">
    <location>
        <begin position="44"/>
        <end position="283"/>
    </location>
</feature>
<dbReference type="EMBL" id="JAGTXO010000004">
    <property type="protein sequence ID" value="KAG8468246.1"/>
    <property type="molecule type" value="Genomic_DNA"/>
</dbReference>
<organism evidence="2">
    <name type="scientific">Diacronema lutheri</name>
    <name type="common">Unicellular marine alga</name>
    <name type="synonym">Monochrysis lutheri</name>
    <dbReference type="NCBI Taxonomy" id="2081491"/>
    <lineage>
        <taxon>Eukaryota</taxon>
        <taxon>Haptista</taxon>
        <taxon>Haptophyta</taxon>
        <taxon>Pavlovophyceae</taxon>
        <taxon>Pavlovales</taxon>
        <taxon>Pavlovaceae</taxon>
        <taxon>Diacronema</taxon>
    </lineage>
</organism>
<dbReference type="Proteomes" id="UP000751190">
    <property type="component" value="Unassembled WGS sequence"/>
</dbReference>
<evidence type="ECO:0000313" key="4">
    <source>
        <dbReference type="Proteomes" id="UP000751190"/>
    </source>
</evidence>
<evidence type="ECO:0000313" key="2">
    <source>
        <dbReference type="EMBL" id="CAD8269455.1"/>
    </source>
</evidence>
<evidence type="ECO:0000259" key="1">
    <source>
        <dbReference type="Pfam" id="PF08885"/>
    </source>
</evidence>
<reference evidence="2" key="1">
    <citation type="submission" date="2021-01" db="EMBL/GenBank/DDBJ databases">
        <authorList>
            <person name="Corre E."/>
            <person name="Pelletier E."/>
            <person name="Niang G."/>
            <person name="Scheremetjew M."/>
            <person name="Finn R."/>
            <person name="Kale V."/>
            <person name="Holt S."/>
            <person name="Cochrane G."/>
            <person name="Meng A."/>
            <person name="Brown T."/>
            <person name="Cohen L."/>
        </authorList>
    </citation>
    <scope>NUCLEOTIDE SEQUENCE</scope>
    <source>
        <strain evidence="2">RCC1537</strain>
    </source>
</reference>
<reference evidence="3" key="2">
    <citation type="submission" date="2021-05" db="EMBL/GenBank/DDBJ databases">
        <title>The genome of the haptophyte Pavlova lutheri (Diacronema luteri, Pavlovales) - a model for lipid biosynthesis in eukaryotic algae.</title>
        <authorList>
            <person name="Hulatt C.J."/>
            <person name="Posewitz M.C."/>
        </authorList>
    </citation>
    <scope>NUCLEOTIDE SEQUENCE</scope>
    <source>
        <strain evidence="3">NIVA-4/92</strain>
    </source>
</reference>